<feature type="transmembrane region" description="Helical" evidence="7">
    <location>
        <begin position="70"/>
        <end position="86"/>
    </location>
</feature>
<dbReference type="PROSITE" id="PS50928">
    <property type="entry name" value="ABC_TM1"/>
    <property type="match status" value="1"/>
</dbReference>
<keyword evidence="6 7" id="KW-0472">Membrane</keyword>
<dbReference type="Gene3D" id="1.10.3720.10">
    <property type="entry name" value="MetI-like"/>
    <property type="match status" value="1"/>
</dbReference>
<evidence type="ECO:0000313" key="10">
    <source>
        <dbReference type="EMBL" id="MFD1383186.1"/>
    </source>
</evidence>
<organism evidence="10 11">
    <name type="scientific">Rhodanobacter aciditrophus</name>
    <dbReference type="NCBI Taxonomy" id="1623218"/>
    <lineage>
        <taxon>Bacteria</taxon>
        <taxon>Pseudomonadati</taxon>
        <taxon>Pseudomonadota</taxon>
        <taxon>Gammaproteobacteria</taxon>
        <taxon>Lysobacterales</taxon>
        <taxon>Rhodanobacteraceae</taxon>
        <taxon>Rhodanobacter</taxon>
    </lineage>
</organism>
<feature type="transmembrane region" description="Helical" evidence="7">
    <location>
        <begin position="165"/>
        <end position="184"/>
    </location>
</feature>
<evidence type="ECO:0000256" key="8">
    <source>
        <dbReference type="SAM" id="MobiDB-lite"/>
    </source>
</evidence>
<protein>
    <submittedName>
        <fullName evidence="10">ABC transporter permease subunit</fullName>
    </submittedName>
</protein>
<keyword evidence="11" id="KW-1185">Reference proteome</keyword>
<evidence type="ECO:0000256" key="4">
    <source>
        <dbReference type="ARBA" id="ARBA00022692"/>
    </source>
</evidence>
<gene>
    <name evidence="10" type="ORF">ACFQ45_07395</name>
</gene>
<dbReference type="PANTHER" id="PTHR30151">
    <property type="entry name" value="ALKANE SULFONATE ABC TRANSPORTER-RELATED, MEMBRANE SUBUNIT"/>
    <property type="match status" value="1"/>
</dbReference>
<keyword evidence="2 7" id="KW-0813">Transport</keyword>
<keyword evidence="5 7" id="KW-1133">Transmembrane helix</keyword>
<sequence>MSTETILPMSKAESSPSSSTGKPTESKPLKAKEFTPLIQKLLVYINLKIQKPSIKSGEFYGAPGAGDSRLISVIATLFFIGVWALVTELEMVEPLFLPSPVDVFQKFLDIANNGFAGATLSQHLFASLTRIFGSFFFACLIGIPLGILIGCSNILRGIFDPLIEFYRPLPPLAYLPLIIIWLGIDEGSKMTLIFLAMLAPIILSARSGVSSVRIEQIQVAYSMGASRWQVILQVISKGALPDILTGMRIAIGFGWTTLVAAEMVAAQRGIGFMVLNASEFLRTDVVIAGIIVIGIIAYCFDLFMRYLERKLVPWKGHN</sequence>
<feature type="region of interest" description="Disordered" evidence="8">
    <location>
        <begin position="1"/>
        <end position="28"/>
    </location>
</feature>
<evidence type="ECO:0000259" key="9">
    <source>
        <dbReference type="PROSITE" id="PS50928"/>
    </source>
</evidence>
<reference evidence="11" key="1">
    <citation type="journal article" date="2019" name="Int. J. Syst. Evol. Microbiol.">
        <title>The Global Catalogue of Microorganisms (GCM) 10K type strain sequencing project: providing services to taxonomists for standard genome sequencing and annotation.</title>
        <authorList>
            <consortium name="The Broad Institute Genomics Platform"/>
            <consortium name="The Broad Institute Genome Sequencing Center for Infectious Disease"/>
            <person name="Wu L."/>
            <person name="Ma J."/>
        </authorList>
    </citation>
    <scope>NUCLEOTIDE SEQUENCE [LARGE SCALE GENOMIC DNA]</scope>
    <source>
        <strain evidence="11">JCM 30774</strain>
    </source>
</reference>
<evidence type="ECO:0000256" key="7">
    <source>
        <dbReference type="RuleBase" id="RU363032"/>
    </source>
</evidence>
<dbReference type="InterPro" id="IPR000515">
    <property type="entry name" value="MetI-like"/>
</dbReference>
<evidence type="ECO:0000256" key="6">
    <source>
        <dbReference type="ARBA" id="ARBA00023136"/>
    </source>
</evidence>
<feature type="compositionally biased region" description="Low complexity" evidence="8">
    <location>
        <begin position="10"/>
        <end position="23"/>
    </location>
</feature>
<evidence type="ECO:0000256" key="1">
    <source>
        <dbReference type="ARBA" id="ARBA00004651"/>
    </source>
</evidence>
<feature type="transmembrane region" description="Helical" evidence="7">
    <location>
        <begin position="285"/>
        <end position="307"/>
    </location>
</feature>
<dbReference type="Proteomes" id="UP001597059">
    <property type="component" value="Unassembled WGS sequence"/>
</dbReference>
<name>A0ABW4B1T1_9GAMM</name>
<evidence type="ECO:0000313" key="11">
    <source>
        <dbReference type="Proteomes" id="UP001597059"/>
    </source>
</evidence>
<comment type="similarity">
    <text evidence="7">Belongs to the binding-protein-dependent transport system permease family.</text>
</comment>
<keyword evidence="3" id="KW-1003">Cell membrane</keyword>
<comment type="caution">
    <text evidence="10">The sequence shown here is derived from an EMBL/GenBank/DDBJ whole genome shotgun (WGS) entry which is preliminary data.</text>
</comment>
<evidence type="ECO:0000256" key="3">
    <source>
        <dbReference type="ARBA" id="ARBA00022475"/>
    </source>
</evidence>
<feature type="transmembrane region" description="Helical" evidence="7">
    <location>
        <begin position="131"/>
        <end position="153"/>
    </location>
</feature>
<dbReference type="CDD" id="cd06261">
    <property type="entry name" value="TM_PBP2"/>
    <property type="match status" value="1"/>
</dbReference>
<feature type="transmembrane region" description="Helical" evidence="7">
    <location>
        <begin position="246"/>
        <end position="265"/>
    </location>
</feature>
<evidence type="ECO:0000256" key="5">
    <source>
        <dbReference type="ARBA" id="ARBA00022989"/>
    </source>
</evidence>
<dbReference type="InterPro" id="IPR035906">
    <property type="entry name" value="MetI-like_sf"/>
</dbReference>
<proteinExistence type="inferred from homology"/>
<dbReference type="PANTHER" id="PTHR30151:SF25">
    <property type="entry name" value="TAURINE TRANSPORT SYSTEM PERMEASE PROTEIN TAUC"/>
    <property type="match status" value="1"/>
</dbReference>
<comment type="subcellular location">
    <subcellularLocation>
        <location evidence="1 7">Cell membrane</location>
        <topology evidence="1 7">Multi-pass membrane protein</topology>
    </subcellularLocation>
</comment>
<evidence type="ECO:0000256" key="2">
    <source>
        <dbReference type="ARBA" id="ARBA00022448"/>
    </source>
</evidence>
<accession>A0ABW4B1T1</accession>
<dbReference type="RefSeq" id="WP_377366361.1">
    <property type="nucleotide sequence ID" value="NZ_JBHTMN010000007.1"/>
</dbReference>
<dbReference type="SUPFAM" id="SSF161098">
    <property type="entry name" value="MetI-like"/>
    <property type="match status" value="1"/>
</dbReference>
<feature type="transmembrane region" description="Helical" evidence="7">
    <location>
        <begin position="190"/>
        <end position="209"/>
    </location>
</feature>
<feature type="domain" description="ABC transmembrane type-1" evidence="9">
    <location>
        <begin position="124"/>
        <end position="304"/>
    </location>
</feature>
<dbReference type="EMBL" id="JBHTMN010000007">
    <property type="protein sequence ID" value="MFD1383186.1"/>
    <property type="molecule type" value="Genomic_DNA"/>
</dbReference>
<dbReference type="Pfam" id="PF00528">
    <property type="entry name" value="BPD_transp_1"/>
    <property type="match status" value="1"/>
</dbReference>
<keyword evidence="4 7" id="KW-0812">Transmembrane</keyword>